<organism evidence="5 6">
    <name type="scientific">Kineosporia babensis</name>
    <dbReference type="NCBI Taxonomy" id="499548"/>
    <lineage>
        <taxon>Bacteria</taxon>
        <taxon>Bacillati</taxon>
        <taxon>Actinomycetota</taxon>
        <taxon>Actinomycetes</taxon>
        <taxon>Kineosporiales</taxon>
        <taxon>Kineosporiaceae</taxon>
        <taxon>Kineosporia</taxon>
    </lineage>
</organism>
<dbReference type="SUPFAM" id="SSF56655">
    <property type="entry name" value="Carbohydrate phosphatase"/>
    <property type="match status" value="1"/>
</dbReference>
<dbReference type="GO" id="GO:0046872">
    <property type="term" value="F:metal ion binding"/>
    <property type="evidence" value="ECO:0007669"/>
    <property type="project" value="UniProtKB-KW"/>
</dbReference>
<keyword evidence="3 4" id="KW-0460">Magnesium</keyword>
<evidence type="ECO:0000256" key="2">
    <source>
        <dbReference type="ARBA" id="ARBA00022801"/>
    </source>
</evidence>
<dbReference type="RefSeq" id="WP_231442239.1">
    <property type="nucleotide sequence ID" value="NZ_JAJOMB010000007.1"/>
</dbReference>
<dbReference type="PANTHER" id="PTHR20854">
    <property type="entry name" value="INOSITOL MONOPHOSPHATASE"/>
    <property type="match status" value="1"/>
</dbReference>
<dbReference type="GO" id="GO:0008934">
    <property type="term" value="F:inositol monophosphate 1-phosphatase activity"/>
    <property type="evidence" value="ECO:0007669"/>
    <property type="project" value="TreeGrafter"/>
</dbReference>
<dbReference type="PANTHER" id="PTHR20854:SF4">
    <property type="entry name" value="INOSITOL-1-MONOPHOSPHATASE-RELATED"/>
    <property type="match status" value="1"/>
</dbReference>
<accession>A0A9X1NEA9</accession>
<comment type="caution">
    <text evidence="5">The sequence shown here is derived from an EMBL/GenBank/DDBJ whole genome shotgun (WGS) entry which is preliminary data.</text>
</comment>
<evidence type="ECO:0000313" key="5">
    <source>
        <dbReference type="EMBL" id="MCD5312239.1"/>
    </source>
</evidence>
<dbReference type="Proteomes" id="UP001138997">
    <property type="component" value="Unassembled WGS sequence"/>
</dbReference>
<sequence>MLDASGIAAVESIVRRTADEVVVPLFGALAAGDIEEKAPGDLVTIADRRSEEFLSRELTRLVPGSRVVGEEATFASPDVLDLLEGPDPVWVIDPVDGTEAFASGSPRFSILVALVQGGELLASWTYAPLLQFMATATADGPALVNGEQVRVAKAPGGLRHLDVLLPRPNWWVEEHRAKFNRLFAQGVSSSFFDYSGINYVDLAAGRRTAMLLPWDLPWDHAAGVLLHASAGGVLIDMEGSPYKVAQGNALPMIAAPDRETALMIRDGLNG</sequence>
<dbReference type="AlphaFoldDB" id="A0A9X1NEA9"/>
<dbReference type="Pfam" id="PF00459">
    <property type="entry name" value="Inositol_P"/>
    <property type="match status" value="1"/>
</dbReference>
<feature type="binding site" evidence="4">
    <location>
        <position position="70"/>
    </location>
    <ligand>
        <name>Mg(2+)</name>
        <dbReference type="ChEBI" id="CHEBI:18420"/>
        <label>1</label>
        <note>catalytic</note>
    </ligand>
</feature>
<name>A0A9X1NEA9_9ACTN</name>
<dbReference type="PROSITE" id="PS00629">
    <property type="entry name" value="IMP_1"/>
    <property type="match status" value="1"/>
</dbReference>
<gene>
    <name evidence="5" type="ORF">LR394_15130</name>
</gene>
<evidence type="ECO:0000256" key="4">
    <source>
        <dbReference type="PIRSR" id="PIRSR600760-2"/>
    </source>
</evidence>
<evidence type="ECO:0000313" key="6">
    <source>
        <dbReference type="Proteomes" id="UP001138997"/>
    </source>
</evidence>
<keyword evidence="1 4" id="KW-0479">Metal-binding</keyword>
<protein>
    <submittedName>
        <fullName evidence="5">Inositol monophosphatase</fullName>
    </submittedName>
</protein>
<dbReference type="PRINTS" id="PR00377">
    <property type="entry name" value="IMPHPHTASES"/>
</dbReference>
<dbReference type="GO" id="GO:0006020">
    <property type="term" value="P:inositol metabolic process"/>
    <property type="evidence" value="ECO:0007669"/>
    <property type="project" value="TreeGrafter"/>
</dbReference>
<comment type="cofactor">
    <cofactor evidence="4">
        <name>Mg(2+)</name>
        <dbReference type="ChEBI" id="CHEBI:18420"/>
    </cofactor>
</comment>
<dbReference type="GO" id="GO:0007165">
    <property type="term" value="P:signal transduction"/>
    <property type="evidence" value="ECO:0007669"/>
    <property type="project" value="TreeGrafter"/>
</dbReference>
<feature type="binding site" evidence="4">
    <location>
        <position position="219"/>
    </location>
    <ligand>
        <name>Mg(2+)</name>
        <dbReference type="ChEBI" id="CHEBI:18420"/>
        <label>1</label>
        <note>catalytic</note>
    </ligand>
</feature>
<dbReference type="Gene3D" id="3.30.540.10">
    <property type="entry name" value="Fructose-1,6-Bisphosphatase, subunit A, domain 1"/>
    <property type="match status" value="1"/>
</dbReference>
<keyword evidence="2" id="KW-0378">Hydrolase</keyword>
<dbReference type="EMBL" id="JAJOMB010000007">
    <property type="protein sequence ID" value="MCD5312239.1"/>
    <property type="molecule type" value="Genomic_DNA"/>
</dbReference>
<dbReference type="InterPro" id="IPR020583">
    <property type="entry name" value="Inositol_monoP_metal-BS"/>
</dbReference>
<evidence type="ECO:0000256" key="3">
    <source>
        <dbReference type="ARBA" id="ARBA00022842"/>
    </source>
</evidence>
<dbReference type="Gene3D" id="3.40.190.80">
    <property type="match status" value="1"/>
</dbReference>
<evidence type="ECO:0000256" key="1">
    <source>
        <dbReference type="ARBA" id="ARBA00022723"/>
    </source>
</evidence>
<dbReference type="InterPro" id="IPR000760">
    <property type="entry name" value="Inositol_monophosphatase-like"/>
</dbReference>
<feature type="binding site" evidence="4">
    <location>
        <position position="93"/>
    </location>
    <ligand>
        <name>Mg(2+)</name>
        <dbReference type="ChEBI" id="CHEBI:18420"/>
        <label>2</label>
    </ligand>
</feature>
<reference evidence="5" key="1">
    <citation type="submission" date="2021-11" db="EMBL/GenBank/DDBJ databases">
        <title>Streptomyces corallinus and Kineosporia corallina sp. nov., two new coral-derived marine actinobacteria.</title>
        <authorList>
            <person name="Buangrab K."/>
            <person name="Sutthacheep M."/>
            <person name="Yeemin T."/>
            <person name="Harunari E."/>
            <person name="Igarashi Y."/>
            <person name="Sripreechasak P."/>
            <person name="Kanchanasin P."/>
            <person name="Tanasupawat S."/>
            <person name="Phongsopitanun W."/>
        </authorList>
    </citation>
    <scope>NUCLEOTIDE SEQUENCE</scope>
    <source>
        <strain evidence="5">JCM 31032</strain>
    </source>
</reference>
<keyword evidence="6" id="KW-1185">Reference proteome</keyword>
<feature type="binding site" evidence="4">
    <location>
        <position position="96"/>
    </location>
    <ligand>
        <name>Mg(2+)</name>
        <dbReference type="ChEBI" id="CHEBI:18420"/>
        <label>1</label>
        <note>catalytic</note>
    </ligand>
</feature>
<proteinExistence type="predicted"/>